<name>A0A2P6NZN4_9EUKA</name>
<dbReference type="EMBL" id="MDYQ01000003">
    <property type="protein sequence ID" value="PRP89433.1"/>
    <property type="molecule type" value="Genomic_DNA"/>
</dbReference>
<evidence type="ECO:0000313" key="1">
    <source>
        <dbReference type="EMBL" id="PRP89433.1"/>
    </source>
</evidence>
<comment type="caution">
    <text evidence="1">The sequence shown here is derived from an EMBL/GenBank/DDBJ whole genome shotgun (WGS) entry which is preliminary data.</text>
</comment>
<gene>
    <name evidence="1" type="ORF">PROFUN_01296</name>
</gene>
<organism evidence="1 2">
    <name type="scientific">Planoprotostelium fungivorum</name>
    <dbReference type="NCBI Taxonomy" id="1890364"/>
    <lineage>
        <taxon>Eukaryota</taxon>
        <taxon>Amoebozoa</taxon>
        <taxon>Evosea</taxon>
        <taxon>Variosea</taxon>
        <taxon>Cavosteliida</taxon>
        <taxon>Cavosteliaceae</taxon>
        <taxon>Planoprotostelium</taxon>
    </lineage>
</organism>
<proteinExistence type="predicted"/>
<keyword evidence="2" id="KW-1185">Reference proteome</keyword>
<reference evidence="1 2" key="1">
    <citation type="journal article" date="2018" name="Genome Biol. Evol.">
        <title>Multiple Roots of Fruiting Body Formation in Amoebozoa.</title>
        <authorList>
            <person name="Hillmann F."/>
            <person name="Forbes G."/>
            <person name="Novohradska S."/>
            <person name="Ferling I."/>
            <person name="Riege K."/>
            <person name="Groth M."/>
            <person name="Westermann M."/>
            <person name="Marz M."/>
            <person name="Spaller T."/>
            <person name="Winckler T."/>
            <person name="Schaap P."/>
            <person name="Glockner G."/>
        </authorList>
    </citation>
    <scope>NUCLEOTIDE SEQUENCE [LARGE SCALE GENOMIC DNA]</scope>
    <source>
        <strain evidence="1 2">Jena</strain>
    </source>
</reference>
<sequence length="71" mass="8007">MEDLTNTRQLRRGTPFQFDANSSVTQRLDILFPTKKKGHGAKSPSPLPPRRLFGHWRSSGDLAPSIQFCNP</sequence>
<evidence type="ECO:0000313" key="2">
    <source>
        <dbReference type="Proteomes" id="UP000241769"/>
    </source>
</evidence>
<dbReference type="Proteomes" id="UP000241769">
    <property type="component" value="Unassembled WGS sequence"/>
</dbReference>
<dbReference type="AlphaFoldDB" id="A0A2P6NZN4"/>
<protein>
    <submittedName>
        <fullName evidence="1">Uncharacterized protein</fullName>
    </submittedName>
</protein>
<accession>A0A2P6NZN4</accession>
<dbReference type="InParanoid" id="A0A2P6NZN4"/>